<proteinExistence type="inferred from homology"/>
<dbReference type="SUPFAM" id="SSF51445">
    <property type="entry name" value="(Trans)glycosidases"/>
    <property type="match status" value="1"/>
</dbReference>
<dbReference type="InterPro" id="IPR022790">
    <property type="entry name" value="GH26_dom"/>
</dbReference>
<feature type="domain" description="GH26" evidence="6">
    <location>
        <begin position="34"/>
        <end position="335"/>
    </location>
</feature>
<dbReference type="PANTHER" id="PTHR40079:SF4">
    <property type="entry name" value="GH26 DOMAIN-CONTAINING PROTEIN-RELATED"/>
    <property type="match status" value="1"/>
</dbReference>
<dbReference type="GO" id="GO:0016985">
    <property type="term" value="F:mannan endo-1,4-beta-mannosidase activity"/>
    <property type="evidence" value="ECO:0007669"/>
    <property type="project" value="InterPro"/>
</dbReference>
<evidence type="ECO:0000313" key="7">
    <source>
        <dbReference type="EMBL" id="MBS2964487.1"/>
    </source>
</evidence>
<feature type="compositionally biased region" description="Polar residues" evidence="5">
    <location>
        <begin position="38"/>
        <end position="47"/>
    </location>
</feature>
<gene>
    <name evidence="7" type="ORF">KGA66_15625</name>
</gene>
<dbReference type="PROSITE" id="PS51764">
    <property type="entry name" value="GH26"/>
    <property type="match status" value="1"/>
</dbReference>
<dbReference type="EMBL" id="JAGSXH010000052">
    <property type="protein sequence ID" value="MBS2964487.1"/>
    <property type="molecule type" value="Genomic_DNA"/>
</dbReference>
<protein>
    <recommendedName>
        <fullName evidence="6">GH26 domain-containing protein</fullName>
    </recommendedName>
</protein>
<dbReference type="Proteomes" id="UP000677913">
    <property type="component" value="Unassembled WGS sequence"/>
</dbReference>
<dbReference type="PANTHER" id="PTHR40079">
    <property type="entry name" value="MANNAN ENDO-1,4-BETA-MANNOSIDASE E-RELATED"/>
    <property type="match status" value="1"/>
</dbReference>
<feature type="active site" description="Nucleophile" evidence="4">
    <location>
        <position position="274"/>
    </location>
</feature>
<comment type="caution">
    <text evidence="7">The sequence shown here is derived from an EMBL/GenBank/DDBJ whole genome shotgun (WGS) entry which is preliminary data.</text>
</comment>
<evidence type="ECO:0000313" key="8">
    <source>
        <dbReference type="Proteomes" id="UP000677913"/>
    </source>
</evidence>
<dbReference type="AlphaFoldDB" id="A0A8J7WR61"/>
<organism evidence="7 8">
    <name type="scientific">Actinocrinis puniceicyclus</name>
    <dbReference type="NCBI Taxonomy" id="977794"/>
    <lineage>
        <taxon>Bacteria</taxon>
        <taxon>Bacillati</taxon>
        <taxon>Actinomycetota</taxon>
        <taxon>Actinomycetes</taxon>
        <taxon>Catenulisporales</taxon>
        <taxon>Actinospicaceae</taxon>
        <taxon>Actinocrinis</taxon>
    </lineage>
</organism>
<evidence type="ECO:0000256" key="3">
    <source>
        <dbReference type="ARBA" id="ARBA00023295"/>
    </source>
</evidence>
<dbReference type="InterPro" id="IPR000805">
    <property type="entry name" value="Glyco_hydro_26"/>
</dbReference>
<dbReference type="GO" id="GO:0006080">
    <property type="term" value="P:substituted mannan metabolic process"/>
    <property type="evidence" value="ECO:0007669"/>
    <property type="project" value="InterPro"/>
</dbReference>
<feature type="active site" description="Proton donor" evidence="4">
    <location>
        <position position="168"/>
    </location>
</feature>
<evidence type="ECO:0000256" key="5">
    <source>
        <dbReference type="SAM" id="MobiDB-lite"/>
    </source>
</evidence>
<evidence type="ECO:0000256" key="1">
    <source>
        <dbReference type="ARBA" id="ARBA00007754"/>
    </source>
</evidence>
<comment type="similarity">
    <text evidence="1 4">Belongs to the glycosyl hydrolase 26 family.</text>
</comment>
<keyword evidence="3 4" id="KW-0326">Glycosidase</keyword>
<dbReference type="RefSeq" id="WP_211468853.1">
    <property type="nucleotide sequence ID" value="NZ_JAGSXH010000052.1"/>
</dbReference>
<keyword evidence="8" id="KW-1185">Reference proteome</keyword>
<reference evidence="7" key="1">
    <citation type="submission" date="2021-04" db="EMBL/GenBank/DDBJ databases">
        <title>Genome based classification of Actinospica acidithermotolerans sp. nov., an actinobacterium isolated from an Indonesian hot spring.</title>
        <authorList>
            <person name="Kusuma A.B."/>
            <person name="Putra K.E."/>
            <person name="Nafisah S."/>
            <person name="Loh J."/>
            <person name="Nouioui I."/>
            <person name="Goodfellow M."/>
        </authorList>
    </citation>
    <scope>NUCLEOTIDE SEQUENCE</scope>
    <source>
        <strain evidence="7">DSM 45618</strain>
    </source>
</reference>
<keyword evidence="2 4" id="KW-0378">Hydrolase</keyword>
<evidence type="ECO:0000259" key="6">
    <source>
        <dbReference type="PROSITE" id="PS51764"/>
    </source>
</evidence>
<evidence type="ECO:0000256" key="2">
    <source>
        <dbReference type="ARBA" id="ARBA00022801"/>
    </source>
</evidence>
<feature type="region of interest" description="Disordered" evidence="5">
    <location>
        <begin position="38"/>
        <end position="64"/>
    </location>
</feature>
<accession>A0A8J7WR61</accession>
<evidence type="ECO:0000256" key="4">
    <source>
        <dbReference type="PROSITE-ProRule" id="PRU01100"/>
    </source>
</evidence>
<dbReference type="InterPro" id="IPR017853">
    <property type="entry name" value="GH"/>
</dbReference>
<dbReference type="Pfam" id="PF02156">
    <property type="entry name" value="Glyco_hydro_26"/>
    <property type="match status" value="1"/>
</dbReference>
<sequence>MIRRRFRLAALLSAFLVVAISLGCVAIAGGSRSSAAQTAVRTATSSPAGHVPAPGSTGPGGASGRPAIPANGRLYFGVSSSVATLPAFESAAGIERPAILGGYIGGTDDVSTVLDDVDDLPSTAPMVSWGVDFTGGKVVSGAWDSYLYRQARAVAAFGRPVFLRLDWEMNATWYGLWGDGYVSPADYVAAWQHVWEVFQDAGAGNAAFVWSPNTGRFSSLAASAWYPGDRYVDWVGIDTYPSADNEATVLAGADGLDVLAAFSQQHDKPVMLAEWAPTAPQPDRRGVFDLVFSWADQHPATVKALVYFNYPTQGRDHLLVDFPVGASALRSLVKQHGGRLLYTVGAARAAGGTNG</sequence>
<dbReference type="Gene3D" id="3.20.20.80">
    <property type="entry name" value="Glycosidases"/>
    <property type="match status" value="1"/>
</dbReference>
<name>A0A8J7WR61_9ACTN</name>
<dbReference type="PROSITE" id="PS51257">
    <property type="entry name" value="PROKAR_LIPOPROTEIN"/>
    <property type="match status" value="1"/>
</dbReference>